<dbReference type="InterPro" id="IPR046816">
    <property type="entry name" value="MmeI_Mtase"/>
</dbReference>
<protein>
    <recommendedName>
        <fullName evidence="1">site-specific DNA-methyltransferase (adenine-specific)</fullName>
        <ecNumber evidence="1">2.1.1.72</ecNumber>
    </recommendedName>
</protein>
<keyword evidence="11" id="KW-1185">Reference proteome</keyword>
<evidence type="ECO:0000259" key="5">
    <source>
        <dbReference type="Pfam" id="PF20464"/>
    </source>
</evidence>
<dbReference type="GO" id="GO:0032259">
    <property type="term" value="P:methylation"/>
    <property type="evidence" value="ECO:0007669"/>
    <property type="project" value="UniProtKB-KW"/>
</dbReference>
<evidence type="ECO:0000259" key="7">
    <source>
        <dbReference type="Pfam" id="PF20466"/>
    </source>
</evidence>
<sequence length="891" mass="98295">MNLQEIEEAVTRLDLAEGPGLIHSLLLAYGLPRASIKRLQAGSYNKSDRPGETLWRGKVFDRFVDASGGDLHALIDDAAADERIAKQRPRFLIVRDAIRLLALDTANRDTLDIALTELPANTAFFLPWAGIEKQQLENLHYADVKAAERMARLYDEIVKTNAIAGIDAINLLNVFFARLLFCFFAEDTGVFPKGSFTGAVASLTNPSGEDTASFLDALFTVLNTPVEERAGMPAHFLQFGYVNGSLFDVTAPAPRFSARARSIVIDSGTLDWSRINPDIFGSMMQAVVHPGDRQAFGMHYTSVENILKVIRPLFLDDLEAALTAADTTAKLRAFIRRLSRIRVFDPACGSGNFLVISYKELRRLEHQALQRITELDPSSAQLFTFSAISLDSFYGIEIDGFATEVAMLALWIAKHQMNVEFKELFGAEIPLIPLRESGHVECGNATRMAWEAVCPPDEGRETYLLGNPPYQGGTKQTAEQKADLVYAFENRQINRYLDYVSAWLIKGARFVSAHGAKAGFVATNSVSQGNHVGLLWPHIHETGVEVIFAHAPFRWSNSAKGNAGVTCVVIGLAPSGSVVDKWFHVDGTRRRAASINSYLVPDGADAIVTARDDRVHGFPKMAFGSMPRDGGHLVLGPEEHRALIASHPEARTFIKVYMGSEELLRGRRRYCIWVSDADADEASAIEPLRERFARVRSYRAASSAESTRKAAASPHRFVQVAHKDDPAIMIPRVSSERREVIPVAFTDSGTVISDQGCAVYGADPWLFALLQSRLHTAWVRTVGGKMKTDYRYSATLCYNTFPVPPLGDADKARLTEHTFAVLGARERHAEMTLGDMYLPEKMPADLRRAHEALDETIDALYGLSGPTDEERLVVLFDMYEGAIAAETVAVA</sequence>
<dbReference type="EMBL" id="JACHNU010000002">
    <property type="protein sequence ID" value="MBB4662884.1"/>
    <property type="molecule type" value="Genomic_DNA"/>
</dbReference>
<name>A0A840IFQ3_9ACTN</name>
<comment type="caution">
    <text evidence="10">The sequence shown here is derived from an EMBL/GenBank/DDBJ whole genome shotgun (WGS) entry which is preliminary data.</text>
</comment>
<evidence type="ECO:0000259" key="6">
    <source>
        <dbReference type="Pfam" id="PF20465"/>
    </source>
</evidence>
<organism evidence="10 11">
    <name type="scientific">Conexibacter arvalis</name>
    <dbReference type="NCBI Taxonomy" id="912552"/>
    <lineage>
        <taxon>Bacteria</taxon>
        <taxon>Bacillati</taxon>
        <taxon>Actinomycetota</taxon>
        <taxon>Thermoleophilia</taxon>
        <taxon>Solirubrobacterales</taxon>
        <taxon>Conexibacteraceae</taxon>
        <taxon>Conexibacter</taxon>
    </lineage>
</organism>
<dbReference type="PANTHER" id="PTHR33841">
    <property type="entry name" value="DNA METHYLTRANSFERASE YEEA-RELATED"/>
    <property type="match status" value="1"/>
</dbReference>
<reference evidence="10 11" key="1">
    <citation type="submission" date="2020-08" db="EMBL/GenBank/DDBJ databases">
        <title>Genomic Encyclopedia of Archaeal and Bacterial Type Strains, Phase II (KMG-II): from individual species to whole genera.</title>
        <authorList>
            <person name="Goeker M."/>
        </authorList>
    </citation>
    <scope>NUCLEOTIDE SEQUENCE [LARGE SCALE GENOMIC DNA]</scope>
    <source>
        <strain evidence="10 11">DSM 23288</strain>
    </source>
</reference>
<dbReference type="InterPro" id="IPR050953">
    <property type="entry name" value="N4_N6_ade-DNA_methylase"/>
</dbReference>
<dbReference type="InterPro" id="IPR046820">
    <property type="entry name" value="MmeI_TRD"/>
</dbReference>
<dbReference type="Pfam" id="PF20473">
    <property type="entry name" value="MmeI_Mtase"/>
    <property type="match status" value="1"/>
</dbReference>
<gene>
    <name evidence="10" type="ORF">BDZ31_002470</name>
</gene>
<evidence type="ECO:0000259" key="9">
    <source>
        <dbReference type="Pfam" id="PF20473"/>
    </source>
</evidence>
<keyword evidence="2" id="KW-0489">Methyltransferase</keyword>
<evidence type="ECO:0000256" key="1">
    <source>
        <dbReference type="ARBA" id="ARBA00011900"/>
    </source>
</evidence>
<dbReference type="InterPro" id="IPR046817">
    <property type="entry name" value="MmeI_N"/>
</dbReference>
<evidence type="ECO:0000259" key="8">
    <source>
        <dbReference type="Pfam" id="PF20467"/>
    </source>
</evidence>
<dbReference type="Pfam" id="PF20467">
    <property type="entry name" value="MmeI_C"/>
    <property type="match status" value="1"/>
</dbReference>
<feature type="domain" description="MmeI-like C-terminal" evidence="8">
    <location>
        <begin position="808"/>
        <end position="880"/>
    </location>
</feature>
<dbReference type="Proteomes" id="UP000585272">
    <property type="component" value="Unassembled WGS sequence"/>
</dbReference>
<feature type="domain" description="MmeI-like target recognition" evidence="7">
    <location>
        <begin position="603"/>
        <end position="806"/>
    </location>
</feature>
<dbReference type="InterPro" id="IPR046818">
    <property type="entry name" value="MmeI_C"/>
</dbReference>
<evidence type="ECO:0000313" key="11">
    <source>
        <dbReference type="Proteomes" id="UP000585272"/>
    </source>
</evidence>
<proteinExistence type="predicted"/>
<feature type="domain" description="MmeI-like helicase spacer" evidence="6">
    <location>
        <begin position="172"/>
        <end position="247"/>
    </location>
</feature>
<dbReference type="PANTHER" id="PTHR33841:SF1">
    <property type="entry name" value="DNA METHYLTRANSFERASE A"/>
    <property type="match status" value="1"/>
</dbReference>
<evidence type="ECO:0000256" key="2">
    <source>
        <dbReference type="ARBA" id="ARBA00022603"/>
    </source>
</evidence>
<dbReference type="Pfam" id="PF20466">
    <property type="entry name" value="MmeI_TRD"/>
    <property type="match status" value="1"/>
</dbReference>
<dbReference type="SUPFAM" id="SSF53335">
    <property type="entry name" value="S-adenosyl-L-methionine-dependent methyltransferases"/>
    <property type="match status" value="1"/>
</dbReference>
<dbReference type="AlphaFoldDB" id="A0A840IFQ3"/>
<evidence type="ECO:0000313" key="10">
    <source>
        <dbReference type="EMBL" id="MBB4662884.1"/>
    </source>
</evidence>
<keyword evidence="3" id="KW-0808">Transferase</keyword>
<dbReference type="RefSeq" id="WP_183342403.1">
    <property type="nucleotide sequence ID" value="NZ_JACHNU010000002.1"/>
</dbReference>
<dbReference type="Pfam" id="PF20464">
    <property type="entry name" value="MmeI_N"/>
    <property type="match status" value="1"/>
</dbReference>
<dbReference type="GO" id="GO:0009007">
    <property type="term" value="F:site-specific DNA-methyltransferase (adenine-specific) activity"/>
    <property type="evidence" value="ECO:0007669"/>
    <property type="project" value="UniProtKB-EC"/>
</dbReference>
<evidence type="ECO:0000256" key="3">
    <source>
        <dbReference type="ARBA" id="ARBA00022679"/>
    </source>
</evidence>
<dbReference type="Gene3D" id="3.40.50.150">
    <property type="entry name" value="Vaccinia Virus protein VP39"/>
    <property type="match status" value="1"/>
</dbReference>
<dbReference type="EC" id="2.1.1.72" evidence="1"/>
<feature type="domain" description="MmeI-like DNA-methyltransferase" evidence="9">
    <location>
        <begin position="324"/>
        <end position="573"/>
    </location>
</feature>
<comment type="catalytic activity">
    <reaction evidence="4">
        <text>a 2'-deoxyadenosine in DNA + S-adenosyl-L-methionine = an N(6)-methyl-2'-deoxyadenosine in DNA + S-adenosyl-L-homocysteine + H(+)</text>
        <dbReference type="Rhea" id="RHEA:15197"/>
        <dbReference type="Rhea" id="RHEA-COMP:12418"/>
        <dbReference type="Rhea" id="RHEA-COMP:12419"/>
        <dbReference type="ChEBI" id="CHEBI:15378"/>
        <dbReference type="ChEBI" id="CHEBI:57856"/>
        <dbReference type="ChEBI" id="CHEBI:59789"/>
        <dbReference type="ChEBI" id="CHEBI:90615"/>
        <dbReference type="ChEBI" id="CHEBI:90616"/>
        <dbReference type="EC" id="2.1.1.72"/>
    </reaction>
</comment>
<feature type="domain" description="MmeI-like N-terminal" evidence="5">
    <location>
        <begin position="1"/>
        <end position="159"/>
    </location>
</feature>
<dbReference type="InterPro" id="IPR046819">
    <property type="entry name" value="MmeI_hel"/>
</dbReference>
<dbReference type="InterPro" id="IPR029063">
    <property type="entry name" value="SAM-dependent_MTases_sf"/>
</dbReference>
<accession>A0A840IFQ3</accession>
<evidence type="ECO:0000256" key="4">
    <source>
        <dbReference type="ARBA" id="ARBA00047942"/>
    </source>
</evidence>
<dbReference type="Pfam" id="PF20465">
    <property type="entry name" value="MmeI_hel"/>
    <property type="match status" value="1"/>
</dbReference>